<evidence type="ECO:0000256" key="3">
    <source>
        <dbReference type="ARBA" id="ARBA00022692"/>
    </source>
</evidence>
<evidence type="ECO:0000256" key="5">
    <source>
        <dbReference type="ARBA" id="ARBA00022989"/>
    </source>
</evidence>
<evidence type="ECO:0000256" key="1">
    <source>
        <dbReference type="ARBA" id="ARBA00004477"/>
    </source>
</evidence>
<reference evidence="9 10" key="1">
    <citation type="journal article" date="2008" name="Nature">
        <title>The Trichoplax genome and the nature of placozoans.</title>
        <authorList>
            <person name="Srivastava M."/>
            <person name="Begovic E."/>
            <person name="Chapman J."/>
            <person name="Putnam N.H."/>
            <person name="Hellsten U."/>
            <person name="Kawashima T."/>
            <person name="Kuo A."/>
            <person name="Mitros T."/>
            <person name="Salamov A."/>
            <person name="Carpenter M.L."/>
            <person name="Signorovitch A.Y."/>
            <person name="Moreno M.A."/>
            <person name="Kamm K."/>
            <person name="Grimwood J."/>
            <person name="Schmutz J."/>
            <person name="Shapiro H."/>
            <person name="Grigoriev I.V."/>
            <person name="Buss L.W."/>
            <person name="Schierwater B."/>
            <person name="Dellaporta S.L."/>
            <person name="Rokhsar D.S."/>
        </authorList>
    </citation>
    <scope>NUCLEOTIDE SEQUENCE [LARGE SCALE GENOMIC DNA]</scope>
    <source>
        <strain evidence="9 10">Grell-BS-1999</strain>
    </source>
</reference>
<dbReference type="InterPro" id="IPR013174">
    <property type="entry name" value="DPM3"/>
</dbReference>
<evidence type="ECO:0000256" key="7">
    <source>
        <dbReference type="RuleBase" id="RU365085"/>
    </source>
</evidence>
<dbReference type="InParanoid" id="B3RY35"/>
<comment type="subcellular location">
    <subcellularLocation>
        <location evidence="1 7">Endoplasmic reticulum membrane</location>
        <topology evidence="1 7">Multi-pass membrane protein</topology>
    </subcellularLocation>
</comment>
<dbReference type="PANTHER" id="PTHR16433">
    <property type="entry name" value="DOLICHOL-PHOSPHATE MANNOSYLTRANSFERASE SUBUNIT 3"/>
    <property type="match status" value="1"/>
</dbReference>
<sequence length="133" mass="14830">MTKLLEWLTVSAVLSLIWAALVTDSLSFQVSDQIKDVLMPITILQSLTYISPYTTINNDNVTAANDRIRVTAYLPIDCLRCKYAVDILVRTCYSLASVGYGVMTFNDCIEAHNSLKMEVSEAIDDLKKKGLTM</sequence>
<dbReference type="UniPathway" id="UPA00378"/>
<comment type="function">
    <text evidence="7">Stabilizer subunit of the dolichol-phosphate mannose (DPM) synthase complex; tethers catalytic subunit to the ER.</text>
</comment>
<dbReference type="FunCoup" id="B3RY35">
    <property type="interactions" value="667"/>
</dbReference>
<accession>B3RY35</accession>
<dbReference type="GO" id="GO:0005789">
    <property type="term" value="C:endoplasmic reticulum membrane"/>
    <property type="evidence" value="ECO:0000318"/>
    <property type="project" value="GO_Central"/>
</dbReference>
<keyword evidence="3" id="KW-0812">Transmembrane</keyword>
<dbReference type="EMBL" id="DS985245">
    <property type="protein sequence ID" value="EDV24968.1"/>
    <property type="molecule type" value="Genomic_DNA"/>
</dbReference>
<organism evidence="9 10">
    <name type="scientific">Trichoplax adhaerens</name>
    <name type="common">Trichoplax reptans</name>
    <dbReference type="NCBI Taxonomy" id="10228"/>
    <lineage>
        <taxon>Eukaryota</taxon>
        <taxon>Metazoa</taxon>
        <taxon>Placozoa</taxon>
        <taxon>Uniplacotomia</taxon>
        <taxon>Trichoplacea</taxon>
        <taxon>Trichoplacidae</taxon>
        <taxon>Trichoplax</taxon>
    </lineage>
</organism>
<dbReference type="STRING" id="10228.B3RY35"/>
<dbReference type="PANTHER" id="PTHR16433:SF0">
    <property type="entry name" value="DOLICHOL-PHOSPHATE MANNOSYLTRANSFERASE SUBUNIT 3"/>
    <property type="match status" value="1"/>
</dbReference>
<keyword evidence="6" id="KW-0472">Membrane</keyword>
<proteinExistence type="inferred from homology"/>
<keyword evidence="4 7" id="KW-0256">Endoplasmic reticulum</keyword>
<dbReference type="PhylomeDB" id="B3RY35"/>
<dbReference type="HOGENOM" id="CLU_150782_0_0_1"/>
<evidence type="ECO:0000313" key="9">
    <source>
        <dbReference type="EMBL" id="EDV24968.1"/>
    </source>
</evidence>
<dbReference type="CTD" id="6754071"/>
<dbReference type="Pfam" id="PF08285">
    <property type="entry name" value="DPM3"/>
    <property type="match status" value="1"/>
</dbReference>
<comment type="pathway">
    <text evidence="7">Protein modification; protein glycosylation.</text>
</comment>
<evidence type="ECO:0000256" key="4">
    <source>
        <dbReference type="ARBA" id="ARBA00022824"/>
    </source>
</evidence>
<comment type="similarity">
    <text evidence="2 7">Belongs to the DPM3 family.</text>
</comment>
<keyword evidence="5" id="KW-1133">Transmembrane helix</keyword>
<evidence type="ECO:0000256" key="6">
    <source>
        <dbReference type="ARBA" id="ARBA00023136"/>
    </source>
</evidence>
<comment type="subunit">
    <text evidence="7">Component of the dolichol-phosphate mannose (DPM) synthase complex.</text>
</comment>
<dbReference type="AlphaFoldDB" id="B3RY35"/>
<protein>
    <recommendedName>
        <fullName evidence="7">Dolichol-phosphate mannosyltransferase subunit 3</fullName>
    </recommendedName>
</protein>
<evidence type="ECO:0000256" key="2">
    <source>
        <dbReference type="ARBA" id="ARBA00010430"/>
    </source>
</evidence>
<dbReference type="GeneID" id="6754071"/>
<dbReference type="RefSeq" id="XP_002112858.1">
    <property type="nucleotide sequence ID" value="XM_002112822.1"/>
</dbReference>
<evidence type="ECO:0000256" key="8">
    <source>
        <dbReference type="SAM" id="SignalP"/>
    </source>
</evidence>
<dbReference type="KEGG" id="tad:TRIADDRAFT_56424"/>
<feature type="signal peptide" evidence="8">
    <location>
        <begin position="1"/>
        <end position="19"/>
    </location>
</feature>
<evidence type="ECO:0000313" key="10">
    <source>
        <dbReference type="Proteomes" id="UP000009022"/>
    </source>
</evidence>
<keyword evidence="8" id="KW-0732">Signal</keyword>
<dbReference type="OrthoDB" id="2014333at2759"/>
<keyword evidence="10" id="KW-1185">Reference proteome</keyword>
<name>B3RY35_TRIAD</name>
<gene>
    <name evidence="9" type="ORF">TRIADDRAFT_56424</name>
</gene>
<dbReference type="Proteomes" id="UP000009022">
    <property type="component" value="Unassembled WGS sequence"/>
</dbReference>
<dbReference type="GO" id="GO:0033185">
    <property type="term" value="C:dolichol-phosphate-mannose synthase complex"/>
    <property type="evidence" value="ECO:0000318"/>
    <property type="project" value="GO_Central"/>
</dbReference>
<feature type="chain" id="PRO_5002798414" description="Dolichol-phosphate mannosyltransferase subunit 3" evidence="8">
    <location>
        <begin position="20"/>
        <end position="133"/>
    </location>
</feature>